<accession>A0A8A1LVQ6</accession>
<evidence type="ECO:0000313" key="4">
    <source>
        <dbReference type="Proteomes" id="UP000663419"/>
    </source>
</evidence>
<dbReference type="Pfam" id="PF09791">
    <property type="entry name" value="Oxidored-like"/>
    <property type="match status" value="1"/>
</dbReference>
<organism evidence="3 4">
    <name type="scientific">Ajellomyces capsulatus (strain H88)</name>
    <name type="common">Darling's disease fungus</name>
    <name type="synonym">Histoplasma capsulatum</name>
    <dbReference type="NCBI Taxonomy" id="544711"/>
    <lineage>
        <taxon>Eukaryota</taxon>
        <taxon>Fungi</taxon>
        <taxon>Dikarya</taxon>
        <taxon>Ascomycota</taxon>
        <taxon>Pezizomycotina</taxon>
        <taxon>Eurotiomycetes</taxon>
        <taxon>Eurotiomycetidae</taxon>
        <taxon>Onygenales</taxon>
        <taxon>Ajellomycetaceae</taxon>
        <taxon>Histoplasma</taxon>
    </lineage>
</organism>
<dbReference type="GO" id="GO:0005739">
    <property type="term" value="C:mitochondrion"/>
    <property type="evidence" value="ECO:0007669"/>
    <property type="project" value="TreeGrafter"/>
</dbReference>
<feature type="region of interest" description="Disordered" evidence="1">
    <location>
        <begin position="45"/>
        <end position="95"/>
    </location>
</feature>
<reference evidence="3" key="1">
    <citation type="submission" date="2021-01" db="EMBL/GenBank/DDBJ databases">
        <title>Chromosome-level genome assembly of a human fungal pathogen reveals clustering of transcriptionally co-regulated genes.</title>
        <authorList>
            <person name="Voorhies M."/>
            <person name="Cohen S."/>
            <person name="Shea T.P."/>
            <person name="Petrus S."/>
            <person name="Munoz J.F."/>
            <person name="Poplawski S."/>
            <person name="Goldman W.E."/>
            <person name="Michael T."/>
            <person name="Cuomo C.A."/>
            <person name="Sil A."/>
            <person name="Beyhan S."/>
        </authorList>
    </citation>
    <scope>NUCLEOTIDE SEQUENCE</scope>
    <source>
        <strain evidence="3">H88</strain>
    </source>
</reference>
<dbReference type="InterPro" id="IPR019180">
    <property type="entry name" value="Oxidoreductase-like_N"/>
</dbReference>
<sequence length="353" mass="39050">MSVLPSLSTATKLPSLMKKLSLLHRQQFREGSLTYTRCFYSASKQSLPATPPATPTELRKPLHSTPPRHQQVATHTRRNQENGTPSLPSSQPHQTYPLRGYYLEILSNPRQRTIPRLPKEKSKPEVQSQTSPPVDTRNQPPEPAPEPTPAEKMRIVFGTRLAGPGYSGSSGRYDPGGRTPESTWRVLNGVPIPPRPQEPDNCCMSGCVHCVWDDYRDEVEAWAERVREARRKGRTQKKKGMQKGKEKGMKGSIAEKGSGSSVAGEMRHKPRKEVEAASMSMDDDGGGSEANWDGGIGDGIGENADDLFSEIPVGIREFMKTEKRLREKKLMTRAETGTGSGEGEEPRFKGFAS</sequence>
<dbReference type="PANTHER" id="PTHR21193">
    <property type="entry name" value="OXIDOREDUCTASE-LIKE DOMAIN-CONTAINING PROTEIN 1"/>
    <property type="match status" value="1"/>
</dbReference>
<feature type="compositionally biased region" description="Polar residues" evidence="1">
    <location>
        <begin position="81"/>
        <end position="94"/>
    </location>
</feature>
<dbReference type="VEuPathDB" id="FungiDB:I7I53_04362"/>
<evidence type="ECO:0000259" key="2">
    <source>
        <dbReference type="Pfam" id="PF09791"/>
    </source>
</evidence>
<name>A0A8A1LVQ6_AJEC8</name>
<gene>
    <name evidence="3" type="ORF">I7I53_04362</name>
</gene>
<dbReference type="AlphaFoldDB" id="A0A8A1LVQ6"/>
<dbReference type="Proteomes" id="UP000663419">
    <property type="component" value="Chromosome 5"/>
</dbReference>
<feature type="compositionally biased region" description="Basic and acidic residues" evidence="1">
    <location>
        <begin position="344"/>
        <end position="353"/>
    </location>
</feature>
<evidence type="ECO:0000256" key="1">
    <source>
        <dbReference type="SAM" id="MobiDB-lite"/>
    </source>
</evidence>
<dbReference type="InterPro" id="IPR039251">
    <property type="entry name" value="OXLD1"/>
</dbReference>
<dbReference type="EMBL" id="CP069106">
    <property type="protein sequence ID" value="QSS56212.1"/>
    <property type="molecule type" value="Genomic_DNA"/>
</dbReference>
<feature type="region of interest" description="Disordered" evidence="1">
    <location>
        <begin position="229"/>
        <end position="298"/>
    </location>
</feature>
<dbReference type="PANTHER" id="PTHR21193:SF3">
    <property type="entry name" value="OXIDOREDUCTASE-LIKE DOMAIN-CONTAINING PROTEIN 1"/>
    <property type="match status" value="1"/>
</dbReference>
<protein>
    <submittedName>
        <fullName evidence="3">Oxidoreductase-like protein</fullName>
    </submittedName>
</protein>
<feature type="domain" description="Oxidoreductase-like" evidence="2">
    <location>
        <begin position="187"/>
        <end position="230"/>
    </location>
</feature>
<feature type="compositionally biased region" description="Basic residues" evidence="1">
    <location>
        <begin position="229"/>
        <end position="242"/>
    </location>
</feature>
<feature type="region of interest" description="Disordered" evidence="1">
    <location>
        <begin position="108"/>
        <end position="153"/>
    </location>
</feature>
<feature type="compositionally biased region" description="Polar residues" evidence="1">
    <location>
        <begin position="125"/>
        <end position="139"/>
    </location>
</feature>
<feature type="region of interest" description="Disordered" evidence="1">
    <location>
        <begin position="329"/>
        <end position="353"/>
    </location>
</feature>
<proteinExistence type="predicted"/>
<evidence type="ECO:0000313" key="3">
    <source>
        <dbReference type="EMBL" id="QSS56212.1"/>
    </source>
</evidence>